<sequence length="316" mass="35642">MSCPELEAGAANTGAEHYTALPAALLPPIPESMGSTASYTVSVIIPAYDRLERLPTAIDSVQSQSYAAHELIVVDDGSTDGTADWLAEHHPEITLIRQNNHGVSHARNRAIEHASGNWIALLDSDDRWYENKLAEQVNALQQAPQMRLCHCDEHWLRNGKRVNPRHKHRKYGGDIFTHCLPLCCISPSAVLIHRTLLDEVGLFDESLPACEDYDLWLRICSREEVLYLDQALLEKTGGHEDQLSQRYPAMDQFRLQALAKLLRSHTLTVSQTQQASELFIEKLVIFCNGARKRHRHDAVDTLQSEYRDLIDPTLIL</sequence>
<dbReference type="Proteomes" id="UP000250079">
    <property type="component" value="Chromosome"/>
</dbReference>
<proteinExistence type="predicted"/>
<dbReference type="AlphaFoldDB" id="A0A2Z2P4V6"/>
<dbReference type="InterPro" id="IPR050834">
    <property type="entry name" value="Glycosyltransf_2"/>
</dbReference>
<gene>
    <name evidence="2" type="primary">wfgD</name>
    <name evidence="2" type="ORF">IMCC3135_32275</name>
</gene>
<dbReference type="EMBL" id="CP018632">
    <property type="protein sequence ID" value="ASJ76500.1"/>
    <property type="molecule type" value="Genomic_DNA"/>
</dbReference>
<keyword evidence="2" id="KW-0328">Glycosyltransferase</keyword>
<dbReference type="SUPFAM" id="SSF53448">
    <property type="entry name" value="Nucleotide-diphospho-sugar transferases"/>
    <property type="match status" value="1"/>
</dbReference>
<feature type="domain" description="Glycosyltransferase 2-like" evidence="1">
    <location>
        <begin position="42"/>
        <end position="199"/>
    </location>
</feature>
<organism evidence="2 3">
    <name type="scientific">Granulosicoccus antarcticus IMCC3135</name>
    <dbReference type="NCBI Taxonomy" id="1192854"/>
    <lineage>
        <taxon>Bacteria</taxon>
        <taxon>Pseudomonadati</taxon>
        <taxon>Pseudomonadota</taxon>
        <taxon>Gammaproteobacteria</taxon>
        <taxon>Chromatiales</taxon>
        <taxon>Granulosicoccaceae</taxon>
        <taxon>Granulosicoccus</taxon>
    </lineage>
</organism>
<reference evidence="2 3" key="1">
    <citation type="submission" date="2016-12" db="EMBL/GenBank/DDBJ databases">
        <authorList>
            <person name="Song W.-J."/>
            <person name="Kurnit D.M."/>
        </authorList>
    </citation>
    <scope>NUCLEOTIDE SEQUENCE [LARGE SCALE GENOMIC DNA]</scope>
    <source>
        <strain evidence="2 3">IMCC3135</strain>
    </source>
</reference>
<dbReference type="GO" id="GO:0016757">
    <property type="term" value="F:glycosyltransferase activity"/>
    <property type="evidence" value="ECO:0007669"/>
    <property type="project" value="UniProtKB-KW"/>
</dbReference>
<dbReference type="Gene3D" id="3.90.550.10">
    <property type="entry name" value="Spore Coat Polysaccharide Biosynthesis Protein SpsA, Chain A"/>
    <property type="match status" value="1"/>
</dbReference>
<evidence type="ECO:0000313" key="2">
    <source>
        <dbReference type="EMBL" id="ASJ76500.1"/>
    </source>
</evidence>
<dbReference type="PANTHER" id="PTHR43685">
    <property type="entry name" value="GLYCOSYLTRANSFERASE"/>
    <property type="match status" value="1"/>
</dbReference>
<dbReference type="InterPro" id="IPR029044">
    <property type="entry name" value="Nucleotide-diphossugar_trans"/>
</dbReference>
<protein>
    <submittedName>
        <fullName evidence="2">UDP-Glc:alpha-D-GlcNAc-diphosphoundecaprenol beta-1,3-glucosyltransferase WfgD</fullName>
        <ecNumber evidence="2">2.4.1.305</ecNumber>
    </submittedName>
</protein>
<keyword evidence="3" id="KW-1185">Reference proteome</keyword>
<dbReference type="Pfam" id="PF00535">
    <property type="entry name" value="Glycos_transf_2"/>
    <property type="match status" value="1"/>
</dbReference>
<accession>A0A2Z2P4V6</accession>
<dbReference type="InterPro" id="IPR001173">
    <property type="entry name" value="Glyco_trans_2-like"/>
</dbReference>
<dbReference type="EC" id="2.4.1.305" evidence="2"/>
<keyword evidence="2" id="KW-0808">Transferase</keyword>
<dbReference type="PANTHER" id="PTHR43685:SF2">
    <property type="entry name" value="GLYCOSYLTRANSFERASE 2-LIKE DOMAIN-CONTAINING PROTEIN"/>
    <property type="match status" value="1"/>
</dbReference>
<evidence type="ECO:0000313" key="3">
    <source>
        <dbReference type="Proteomes" id="UP000250079"/>
    </source>
</evidence>
<evidence type="ECO:0000259" key="1">
    <source>
        <dbReference type="Pfam" id="PF00535"/>
    </source>
</evidence>
<dbReference type="KEGG" id="gai:IMCC3135_32275"/>
<name>A0A2Z2P4V6_9GAMM</name>